<keyword evidence="6" id="KW-0032">Aminotransferase</keyword>
<evidence type="ECO:0000313" key="7">
    <source>
        <dbReference type="Proteomes" id="UP000268857"/>
    </source>
</evidence>
<dbReference type="Gene3D" id="3.90.1150.10">
    <property type="entry name" value="Aspartate Aminotransferase, domain 1"/>
    <property type="match status" value="1"/>
</dbReference>
<dbReference type="STRING" id="211165.GCA_000317285_06091"/>
<dbReference type="OrthoDB" id="9804366at2"/>
<sequence>MSLHRRDFLIYSGLGAVSSALLSVASCSNKLMATNTKVTEDEAGSEDDWEKVRAQFNLDPNYIHMAGLLLTSHPIPVQEVIEKHQRELNQNPTLYLEQNNSQLTQEVRNTAANYMGAKSSDIALTDSTTMGTALVINGLQIRENQEMLTTEFDYYSTHESLRYKAARAGARVREIPLYQNIQKVSEDEIVDTLTNAIRSETRLVTATWVHSSTGLKVPVRRIADRLAEINANRTESDRVLLFVDGVHGLGVENATMGDLNCDFFTAGTHKWLFAPRGTGVIWGNPRSQAAISPTIPTFTRTGDWGGRMTPGGFKPFEHQWAQAEAFRFHQQLGKSRVQERIHSLCRQLKEGLANMQHVTLYTPMSENLSSGIVCFDVDNLSPVQVVRQLRQRNIIASDTPYSPSHARLTPGVYNTPQEMEQVLRAIRDLA</sequence>
<dbReference type="InterPro" id="IPR015424">
    <property type="entry name" value="PyrdxlP-dep_Trfase"/>
</dbReference>
<evidence type="ECO:0000259" key="5">
    <source>
        <dbReference type="Pfam" id="PF00266"/>
    </source>
</evidence>
<name>A0A3S1A4D0_CHLFR</name>
<comment type="similarity">
    <text evidence="3">Belongs to the class-V pyridoxal-phosphate-dependent aminotransferase family.</text>
</comment>
<dbReference type="SUPFAM" id="SSF53383">
    <property type="entry name" value="PLP-dependent transferases"/>
    <property type="match status" value="1"/>
</dbReference>
<organism evidence="6 7">
    <name type="scientific">Chlorogloeopsis fritschii PCC 6912</name>
    <dbReference type="NCBI Taxonomy" id="211165"/>
    <lineage>
        <taxon>Bacteria</taxon>
        <taxon>Bacillati</taxon>
        <taxon>Cyanobacteriota</taxon>
        <taxon>Cyanophyceae</taxon>
        <taxon>Nostocales</taxon>
        <taxon>Chlorogloeopsidaceae</taxon>
        <taxon>Chlorogloeopsis</taxon>
    </lineage>
</organism>
<dbReference type="RefSeq" id="WP_016878096.1">
    <property type="nucleotide sequence ID" value="NZ_AJLN01000141.1"/>
</dbReference>
<feature type="domain" description="Aminotransferase class V" evidence="5">
    <location>
        <begin position="77"/>
        <end position="396"/>
    </location>
</feature>
<dbReference type="PROSITE" id="PS00595">
    <property type="entry name" value="AA_TRANSFER_CLASS_5"/>
    <property type="match status" value="1"/>
</dbReference>
<dbReference type="Gene3D" id="3.40.640.10">
    <property type="entry name" value="Type I PLP-dependent aspartate aminotransferase-like (Major domain)"/>
    <property type="match status" value="1"/>
</dbReference>
<dbReference type="InterPro" id="IPR020578">
    <property type="entry name" value="Aminotrans_V_PyrdxlP_BS"/>
</dbReference>
<evidence type="ECO:0000313" key="6">
    <source>
        <dbReference type="EMBL" id="RUR85736.1"/>
    </source>
</evidence>
<reference evidence="6 7" key="1">
    <citation type="journal article" date="2019" name="Genome Biol. Evol.">
        <title>Day and night: Metabolic profiles and evolutionary relationships of six axenic non-marine cyanobacteria.</title>
        <authorList>
            <person name="Will S.E."/>
            <person name="Henke P."/>
            <person name="Boedeker C."/>
            <person name="Huang S."/>
            <person name="Brinkmann H."/>
            <person name="Rohde M."/>
            <person name="Jarek M."/>
            <person name="Friedl T."/>
            <person name="Seufert S."/>
            <person name="Schumacher M."/>
            <person name="Overmann J."/>
            <person name="Neumann-Schaal M."/>
            <person name="Petersen J."/>
        </authorList>
    </citation>
    <scope>NUCLEOTIDE SEQUENCE [LARGE SCALE GENOMIC DNA]</scope>
    <source>
        <strain evidence="6 7">PCC 6912</strain>
    </source>
</reference>
<evidence type="ECO:0000256" key="4">
    <source>
        <dbReference type="RuleBase" id="RU004504"/>
    </source>
</evidence>
<dbReference type="PANTHER" id="PTHR43092">
    <property type="entry name" value="L-CYSTEINE DESULFHYDRASE"/>
    <property type="match status" value="1"/>
</dbReference>
<keyword evidence="7" id="KW-1185">Reference proteome</keyword>
<evidence type="ECO:0000256" key="2">
    <source>
        <dbReference type="ARBA" id="ARBA00022898"/>
    </source>
</evidence>
<evidence type="ECO:0000256" key="1">
    <source>
        <dbReference type="ARBA" id="ARBA00001933"/>
    </source>
</evidence>
<gene>
    <name evidence="6" type="ORF">PCC6912_05610</name>
</gene>
<dbReference type="EMBL" id="RSCJ01000002">
    <property type="protein sequence ID" value="RUR85736.1"/>
    <property type="molecule type" value="Genomic_DNA"/>
</dbReference>
<dbReference type="PROSITE" id="PS51257">
    <property type="entry name" value="PROKAR_LIPOPROTEIN"/>
    <property type="match status" value="1"/>
</dbReference>
<dbReference type="Pfam" id="PF00266">
    <property type="entry name" value="Aminotran_5"/>
    <property type="match status" value="1"/>
</dbReference>
<dbReference type="InterPro" id="IPR000192">
    <property type="entry name" value="Aminotrans_V_dom"/>
</dbReference>
<comment type="cofactor">
    <cofactor evidence="1 4">
        <name>pyridoxal 5'-phosphate</name>
        <dbReference type="ChEBI" id="CHEBI:597326"/>
    </cofactor>
</comment>
<dbReference type="PROSITE" id="PS51318">
    <property type="entry name" value="TAT"/>
    <property type="match status" value="1"/>
</dbReference>
<dbReference type="Proteomes" id="UP000268857">
    <property type="component" value="Unassembled WGS sequence"/>
</dbReference>
<dbReference type="InterPro" id="IPR006311">
    <property type="entry name" value="TAT_signal"/>
</dbReference>
<dbReference type="GO" id="GO:0008483">
    <property type="term" value="F:transaminase activity"/>
    <property type="evidence" value="ECO:0007669"/>
    <property type="project" value="UniProtKB-KW"/>
</dbReference>
<protein>
    <submittedName>
        <fullName evidence="6">Class V aminotransferase</fullName>
    </submittedName>
</protein>
<keyword evidence="2" id="KW-0663">Pyridoxal phosphate</keyword>
<dbReference type="InterPro" id="IPR015422">
    <property type="entry name" value="PyrdxlP-dep_Trfase_small"/>
</dbReference>
<comment type="caution">
    <text evidence="6">The sequence shown here is derived from an EMBL/GenBank/DDBJ whole genome shotgun (WGS) entry which is preliminary data.</text>
</comment>
<dbReference type="PANTHER" id="PTHR43092:SF6">
    <property type="entry name" value="BLR1280 PROTEIN"/>
    <property type="match status" value="1"/>
</dbReference>
<proteinExistence type="inferred from homology"/>
<keyword evidence="6" id="KW-0808">Transferase</keyword>
<dbReference type="AlphaFoldDB" id="A0A3S1A4D0"/>
<accession>A0A3S1A4D0</accession>
<evidence type="ECO:0000256" key="3">
    <source>
        <dbReference type="RuleBase" id="RU004075"/>
    </source>
</evidence>
<dbReference type="InterPro" id="IPR015421">
    <property type="entry name" value="PyrdxlP-dep_Trfase_major"/>
</dbReference>